<dbReference type="EMBL" id="JBDJOF010000023">
    <property type="protein sequence ID" value="MEN5390624.1"/>
    <property type="molecule type" value="Genomic_DNA"/>
</dbReference>
<gene>
    <name evidence="2" type="ORF">ABE587_12440</name>
</gene>
<keyword evidence="1" id="KW-0472">Membrane</keyword>
<feature type="transmembrane region" description="Helical" evidence="1">
    <location>
        <begin position="599"/>
        <end position="620"/>
    </location>
</feature>
<feature type="transmembrane region" description="Helical" evidence="1">
    <location>
        <begin position="310"/>
        <end position="330"/>
    </location>
</feature>
<evidence type="ECO:0000256" key="1">
    <source>
        <dbReference type="SAM" id="Phobius"/>
    </source>
</evidence>
<evidence type="ECO:0000313" key="3">
    <source>
        <dbReference type="Proteomes" id="UP001400166"/>
    </source>
</evidence>
<feature type="transmembrane region" description="Helical" evidence="1">
    <location>
        <begin position="658"/>
        <end position="674"/>
    </location>
</feature>
<feature type="transmembrane region" description="Helical" evidence="1">
    <location>
        <begin position="218"/>
        <end position="235"/>
    </location>
</feature>
<keyword evidence="3" id="KW-1185">Reference proteome</keyword>
<dbReference type="Proteomes" id="UP001400166">
    <property type="component" value="Unassembled WGS sequence"/>
</dbReference>
<feature type="transmembrane region" description="Helical" evidence="1">
    <location>
        <begin position="681"/>
        <end position="703"/>
    </location>
</feature>
<evidence type="ECO:0000313" key="2">
    <source>
        <dbReference type="EMBL" id="MEN5390624.1"/>
    </source>
</evidence>
<accession>A0ABV0C8H3</accession>
<proteinExistence type="predicted"/>
<sequence length="707" mass="76942">MNQPVTSAAQDARELLKGLPGWYSSLTMLRRLQGLMMLVAGLLLLILLIVPYNRQVLVIDLESAQPGRLQVYFDMGQGLSESLSMIKRYQAGQTELRYELPRGTLHGVRIDPDPGAAPIVFTHIGAVGFGGRERQTLADPLQLEGVQMARDTSPGLEHARFVIAADATDPQLAIPLAVPMKSNSGVAPATWNLLWWAFWLSLLVAISLQFLRRPMPLLALALIVLGLCTALSMFSPTSGRSVHPDELLHDADAGYFQHHWAPPRMDAADLATSFTSSPYGVTYLSEWNVVYLFAAKTSRIFGELGLDVMLSYRAFNLALFALMLVGLVVIRAPRGSYIPLLITPQLWYVFSYFNGDAMPFALGMLAATIALMPEGPLQRFLQRRGPFDAATLGHLLVFCTCLGLLLLSKKNYWPVAAFIALSMSVVALRLRALLASSLVVLLLAGVAANGAGTGLAAAAGSSLLTVVGIMAGLSLLYCFYAAWVLLRESHSRAAIGRICLTLALSAAVALPWIAADAYKHRGGPGKTALIEQQRERFAEPAFKPSVTRTLSAEVSGFKLQEKGVQIGQLLDAPKEWHVGTFRSFFGVYGYMEYFDTESAYRFVGWCVLGVLLLALAWGLGTRTLSPALAITSVGCGLALVLASFLHSWTYDFQPQGRYVMGLVVMMVPLFMRTGESQWGRVLFTAVALLLFVLSAASFTHIALPHLV</sequence>
<feature type="transmembrane region" description="Helical" evidence="1">
    <location>
        <begin position="389"/>
        <end position="406"/>
    </location>
</feature>
<protein>
    <recommendedName>
        <fullName evidence="4">DUF2142 domain-containing protein</fullName>
    </recommendedName>
</protein>
<keyword evidence="1" id="KW-1133">Transmembrane helix</keyword>
<feature type="transmembrane region" description="Helical" evidence="1">
    <location>
        <begin position="463"/>
        <end position="486"/>
    </location>
</feature>
<name>A0ABV0C8H3_9GAMM</name>
<comment type="caution">
    <text evidence="2">The sequence shown here is derived from an EMBL/GenBank/DDBJ whole genome shotgun (WGS) entry which is preliminary data.</text>
</comment>
<feature type="transmembrane region" description="Helical" evidence="1">
    <location>
        <begin position="34"/>
        <end position="52"/>
    </location>
</feature>
<keyword evidence="1" id="KW-0812">Transmembrane</keyword>
<feature type="transmembrane region" description="Helical" evidence="1">
    <location>
        <begin position="498"/>
        <end position="515"/>
    </location>
</feature>
<feature type="transmembrane region" description="Helical" evidence="1">
    <location>
        <begin position="360"/>
        <end position="377"/>
    </location>
</feature>
<feature type="transmembrane region" description="Helical" evidence="1">
    <location>
        <begin position="437"/>
        <end position="457"/>
    </location>
</feature>
<feature type="transmembrane region" description="Helical" evidence="1">
    <location>
        <begin position="193"/>
        <end position="211"/>
    </location>
</feature>
<organism evidence="2 3">
    <name type="scientific">Stenotrophomonas hibiscicola</name>
    <dbReference type="NCBI Taxonomy" id="86189"/>
    <lineage>
        <taxon>Bacteria</taxon>
        <taxon>Pseudomonadati</taxon>
        <taxon>Pseudomonadota</taxon>
        <taxon>Gammaproteobacteria</taxon>
        <taxon>Lysobacterales</taxon>
        <taxon>Lysobacteraceae</taxon>
        <taxon>Stenotrophomonas</taxon>
        <taxon>Stenotrophomonas maltophilia group</taxon>
    </lineage>
</organism>
<evidence type="ECO:0008006" key="4">
    <source>
        <dbReference type="Google" id="ProtNLM"/>
    </source>
</evidence>
<dbReference type="RefSeq" id="WP_111103818.1">
    <property type="nucleotide sequence ID" value="NZ_JAWISC010000009.1"/>
</dbReference>
<feature type="transmembrane region" description="Helical" evidence="1">
    <location>
        <begin position="627"/>
        <end position="646"/>
    </location>
</feature>
<reference evidence="2 3" key="1">
    <citation type="submission" date="2024-04" db="EMBL/GenBank/DDBJ databases">
        <title>WGS of bacteria from Torrens River.</title>
        <authorList>
            <person name="Wyrsch E.R."/>
            <person name="Drigo B."/>
        </authorList>
    </citation>
    <scope>NUCLEOTIDE SEQUENCE [LARGE SCALE GENOMIC DNA]</scope>
    <source>
        <strain evidence="2 3">TWI153</strain>
    </source>
</reference>